<dbReference type="SUPFAM" id="SSF50486">
    <property type="entry name" value="FMT C-terminal domain-like"/>
    <property type="match status" value="1"/>
</dbReference>
<comment type="similarity">
    <text evidence="1 5">Belongs to the DNA glycosylase MPG family.</text>
</comment>
<keyword evidence="7" id="KW-1185">Reference proteome</keyword>
<dbReference type="NCBIfam" id="NF002003">
    <property type="entry name" value="PRK00802.1-3"/>
    <property type="match status" value="1"/>
</dbReference>
<evidence type="ECO:0000256" key="5">
    <source>
        <dbReference type="HAMAP-Rule" id="MF_00527"/>
    </source>
</evidence>
<evidence type="ECO:0000256" key="1">
    <source>
        <dbReference type="ARBA" id="ARBA00009232"/>
    </source>
</evidence>
<evidence type="ECO:0000313" key="6">
    <source>
        <dbReference type="EMBL" id="SMH40249.1"/>
    </source>
</evidence>
<dbReference type="GO" id="GO:0003905">
    <property type="term" value="F:alkylbase DNA N-glycosylase activity"/>
    <property type="evidence" value="ECO:0007669"/>
    <property type="project" value="InterPro"/>
</dbReference>
<proteinExistence type="inferred from homology"/>
<dbReference type="InterPro" id="IPR003180">
    <property type="entry name" value="MPG"/>
</dbReference>
<protein>
    <recommendedName>
        <fullName evidence="5">Putative 3-methyladenine DNA glycosylase</fullName>
        <ecNumber evidence="5">3.2.2.-</ecNumber>
    </recommendedName>
</protein>
<keyword evidence="4 5" id="KW-0234">DNA repair</keyword>
<gene>
    <name evidence="6" type="ORF">SAMN02982922_2288</name>
</gene>
<evidence type="ECO:0000313" key="7">
    <source>
        <dbReference type="Proteomes" id="UP000193083"/>
    </source>
</evidence>
<dbReference type="PANTHER" id="PTHR10429">
    <property type="entry name" value="DNA-3-METHYLADENINE GLYCOSYLASE"/>
    <property type="match status" value="1"/>
</dbReference>
<dbReference type="GO" id="GO:0003677">
    <property type="term" value="F:DNA binding"/>
    <property type="evidence" value="ECO:0007669"/>
    <property type="project" value="InterPro"/>
</dbReference>
<keyword evidence="3 5" id="KW-0378">Hydrolase</keyword>
<dbReference type="PANTHER" id="PTHR10429:SF0">
    <property type="entry name" value="DNA-3-METHYLADENINE GLYCOSYLASE"/>
    <property type="match status" value="1"/>
</dbReference>
<dbReference type="FunFam" id="3.10.300.10:FF:000001">
    <property type="entry name" value="Putative 3-methyladenine DNA glycosylase"/>
    <property type="match status" value="1"/>
</dbReference>
<organism evidence="6 7">
    <name type="scientific">Mesorhizobium australicum</name>
    <dbReference type="NCBI Taxonomy" id="536018"/>
    <lineage>
        <taxon>Bacteria</taxon>
        <taxon>Pseudomonadati</taxon>
        <taxon>Pseudomonadota</taxon>
        <taxon>Alphaproteobacteria</taxon>
        <taxon>Hyphomicrobiales</taxon>
        <taxon>Phyllobacteriaceae</taxon>
        <taxon>Mesorhizobium</taxon>
    </lineage>
</organism>
<evidence type="ECO:0000256" key="3">
    <source>
        <dbReference type="ARBA" id="ARBA00022801"/>
    </source>
</evidence>
<keyword evidence="2 5" id="KW-0227">DNA damage</keyword>
<dbReference type="Gene3D" id="3.10.300.10">
    <property type="entry name" value="Methylpurine-DNA glycosylase (MPG)"/>
    <property type="match status" value="1"/>
</dbReference>
<accession>A0A1X7NQE1</accession>
<dbReference type="Proteomes" id="UP000193083">
    <property type="component" value="Unassembled WGS sequence"/>
</dbReference>
<dbReference type="GO" id="GO:0006284">
    <property type="term" value="P:base-excision repair"/>
    <property type="evidence" value="ECO:0007669"/>
    <property type="project" value="InterPro"/>
</dbReference>
<evidence type="ECO:0000256" key="4">
    <source>
        <dbReference type="ARBA" id="ARBA00023204"/>
    </source>
</evidence>
<dbReference type="HAMAP" id="MF_00527">
    <property type="entry name" value="3MGH"/>
    <property type="match status" value="1"/>
</dbReference>
<dbReference type="RefSeq" id="WP_085464285.1">
    <property type="nucleotide sequence ID" value="NZ_FXBL01000004.1"/>
</dbReference>
<dbReference type="EC" id="3.2.2.-" evidence="5"/>
<dbReference type="AlphaFoldDB" id="A0A1X7NQE1"/>
<dbReference type="InterPro" id="IPR036995">
    <property type="entry name" value="MPG_sf"/>
</dbReference>
<evidence type="ECO:0000256" key="2">
    <source>
        <dbReference type="ARBA" id="ARBA00022763"/>
    </source>
</evidence>
<name>A0A1X7NQE1_9HYPH</name>
<sequence>MTTSSDLAAFFSRSATEVARDLIGATLLVDGVGGRIVETEAYAADEPASHSFRGPTARNAAMFGPPAHAYVYRSYGIHWCLNFVCLPGSAVLIRALEPLMGLEAMARRRGTENPRALCSGPGRLAQALAVDISLDGAALARPPFRLQAEPGSADVAIGPRIGITKAADLPWRFGLAGSPFLSRRM</sequence>
<dbReference type="Pfam" id="PF02245">
    <property type="entry name" value="Pur_DNA_glyco"/>
    <property type="match status" value="1"/>
</dbReference>
<dbReference type="InterPro" id="IPR011034">
    <property type="entry name" value="Formyl_transferase-like_C_sf"/>
</dbReference>
<reference evidence="6 7" key="1">
    <citation type="submission" date="2017-04" db="EMBL/GenBank/DDBJ databases">
        <authorList>
            <person name="Afonso C.L."/>
            <person name="Miller P.J."/>
            <person name="Scott M.A."/>
            <person name="Spackman E."/>
            <person name="Goraichik I."/>
            <person name="Dimitrov K.M."/>
            <person name="Suarez D.L."/>
            <person name="Swayne D.E."/>
        </authorList>
    </citation>
    <scope>NUCLEOTIDE SEQUENCE [LARGE SCALE GENOMIC DNA]</scope>
    <source>
        <strain evidence="6 7">B5P</strain>
    </source>
</reference>
<dbReference type="NCBIfam" id="TIGR00567">
    <property type="entry name" value="3mg"/>
    <property type="match status" value="1"/>
</dbReference>
<dbReference type="EMBL" id="FXBL01000004">
    <property type="protein sequence ID" value="SMH40249.1"/>
    <property type="molecule type" value="Genomic_DNA"/>
</dbReference>
<dbReference type="CDD" id="cd00540">
    <property type="entry name" value="AAG"/>
    <property type="match status" value="1"/>
</dbReference>
<dbReference type="OrthoDB" id="9794313at2"/>